<comment type="catalytic activity">
    <reaction evidence="10">
        <text>an acyl-CoA + malonyl-CoA + H(+) = a 3-oxoacyl-CoA + CO2 + CoA</text>
        <dbReference type="Rhea" id="RHEA:50252"/>
        <dbReference type="ChEBI" id="CHEBI:15378"/>
        <dbReference type="ChEBI" id="CHEBI:16526"/>
        <dbReference type="ChEBI" id="CHEBI:57287"/>
        <dbReference type="ChEBI" id="CHEBI:57384"/>
        <dbReference type="ChEBI" id="CHEBI:58342"/>
        <dbReference type="ChEBI" id="CHEBI:90726"/>
    </reaction>
    <physiologicalReaction direction="left-to-right" evidence="10">
        <dbReference type="Rhea" id="RHEA:50253"/>
    </physiologicalReaction>
</comment>
<keyword evidence="2 10" id="KW-0444">Lipid biosynthesis</keyword>
<comment type="subcellular location">
    <subcellularLocation>
        <location evidence="1">Membrane</location>
        <topology evidence="1">Multi-pass membrane protein</topology>
    </subcellularLocation>
</comment>
<evidence type="ECO:0000256" key="1">
    <source>
        <dbReference type="ARBA" id="ARBA00004141"/>
    </source>
</evidence>
<evidence type="ECO:0000313" key="11">
    <source>
        <dbReference type="EMBL" id="KAL2831975.1"/>
    </source>
</evidence>
<keyword evidence="12" id="KW-1185">Reference proteome</keyword>
<keyword evidence="7 10" id="KW-0443">Lipid metabolism</keyword>
<comment type="caution">
    <text evidence="11">The sequence shown here is derived from an EMBL/GenBank/DDBJ whole genome shotgun (WGS) entry which is preliminary data.</text>
</comment>
<evidence type="ECO:0000256" key="6">
    <source>
        <dbReference type="ARBA" id="ARBA00022989"/>
    </source>
</evidence>
<evidence type="ECO:0000256" key="7">
    <source>
        <dbReference type="ARBA" id="ARBA00023098"/>
    </source>
</evidence>
<feature type="transmembrane region" description="Helical" evidence="10">
    <location>
        <begin position="215"/>
        <end position="241"/>
    </location>
</feature>
<gene>
    <name evidence="11" type="ORF">BJY01DRAFT_239918</name>
</gene>
<dbReference type="Pfam" id="PF01151">
    <property type="entry name" value="ELO"/>
    <property type="match status" value="1"/>
</dbReference>
<evidence type="ECO:0000256" key="9">
    <source>
        <dbReference type="ARBA" id="ARBA00023160"/>
    </source>
</evidence>
<dbReference type="EMBL" id="JBFXLU010000270">
    <property type="protein sequence ID" value="KAL2831975.1"/>
    <property type="molecule type" value="Genomic_DNA"/>
</dbReference>
<feature type="transmembrane region" description="Helical" evidence="10">
    <location>
        <begin position="338"/>
        <end position="359"/>
    </location>
</feature>
<accession>A0ABR4IW51</accession>
<dbReference type="Proteomes" id="UP001610446">
    <property type="component" value="Unassembled WGS sequence"/>
</dbReference>
<evidence type="ECO:0000256" key="10">
    <source>
        <dbReference type="RuleBase" id="RU361115"/>
    </source>
</evidence>
<name>A0ABR4IW51_9EURO</name>
<keyword evidence="9 10" id="KW-0275">Fatty acid biosynthesis</keyword>
<comment type="similarity">
    <text evidence="10">Belongs to the ELO family.</text>
</comment>
<feature type="transmembrane region" description="Helical" evidence="10">
    <location>
        <begin position="190"/>
        <end position="209"/>
    </location>
</feature>
<keyword evidence="8 10" id="KW-0472">Membrane</keyword>
<protein>
    <recommendedName>
        <fullName evidence="10">Elongation of fatty acids protein</fullName>
        <ecNumber evidence="10">2.3.1.-</ecNumber>
    </recommendedName>
</protein>
<keyword evidence="3 10" id="KW-0808">Transferase</keyword>
<organism evidence="11 12">
    <name type="scientific">Aspergillus pseudoustus</name>
    <dbReference type="NCBI Taxonomy" id="1810923"/>
    <lineage>
        <taxon>Eukaryota</taxon>
        <taxon>Fungi</taxon>
        <taxon>Dikarya</taxon>
        <taxon>Ascomycota</taxon>
        <taxon>Pezizomycotina</taxon>
        <taxon>Eurotiomycetes</taxon>
        <taxon>Eurotiomycetidae</taxon>
        <taxon>Eurotiales</taxon>
        <taxon>Aspergillaceae</taxon>
        <taxon>Aspergillus</taxon>
        <taxon>Aspergillus subgen. Nidulantes</taxon>
    </lineage>
</organism>
<feature type="transmembrane region" description="Helical" evidence="10">
    <location>
        <begin position="253"/>
        <end position="274"/>
    </location>
</feature>
<evidence type="ECO:0000256" key="5">
    <source>
        <dbReference type="ARBA" id="ARBA00022832"/>
    </source>
</evidence>
<dbReference type="InterPro" id="IPR002076">
    <property type="entry name" value="ELO_fam"/>
</dbReference>
<feature type="transmembrane region" description="Helical" evidence="10">
    <location>
        <begin position="161"/>
        <end position="178"/>
    </location>
</feature>
<evidence type="ECO:0000256" key="3">
    <source>
        <dbReference type="ARBA" id="ARBA00022679"/>
    </source>
</evidence>
<feature type="transmembrane region" description="Helical" evidence="10">
    <location>
        <begin position="97"/>
        <end position="120"/>
    </location>
</feature>
<dbReference type="PANTHER" id="PTHR11157:SF169">
    <property type="entry name" value="ELONGATION OF FATTY ACIDS PROTEIN"/>
    <property type="match status" value="1"/>
</dbReference>
<evidence type="ECO:0000256" key="4">
    <source>
        <dbReference type="ARBA" id="ARBA00022692"/>
    </source>
</evidence>
<sequence length="368" mass="41865">MSFQNLSIHFELPPATVLSFPPSFPRSFILPPNQVVSGLREPFKINTKVFDFTIDIRFPFTMAALYIAAIIFMNEVNRKRLNKPWNFSRTPVFKSLVIIHNTSLALFSGWAFYSVCHALWSSLPAWDDPNLFANAVRALCQTEISVEKQVSSYKYNIWDQGLAYVGWVFYLSKFYEIFDTMIILARGKTSSALQTYHHAGVMVCGWVAIRYKSSVALVGIFLNSFVHTLMYTYFALAAAAVPLSMRIKRAMTTIQITQFLLGFVLGYSYLFVAYDVSTPDHSTPQNSTTPASFTVIPGTQPSNLTLDRNSRIWLPELQSPQQTTVKVKLHCLQDSGKAFPILVTTIYVVPLLYMFCCFFTRSYSKRPR</sequence>
<keyword evidence="5 10" id="KW-0276">Fatty acid metabolism</keyword>
<proteinExistence type="inferred from homology"/>
<keyword evidence="4 10" id="KW-0812">Transmembrane</keyword>
<evidence type="ECO:0000256" key="2">
    <source>
        <dbReference type="ARBA" id="ARBA00022516"/>
    </source>
</evidence>
<evidence type="ECO:0000256" key="8">
    <source>
        <dbReference type="ARBA" id="ARBA00023136"/>
    </source>
</evidence>
<evidence type="ECO:0000313" key="12">
    <source>
        <dbReference type="Proteomes" id="UP001610446"/>
    </source>
</evidence>
<feature type="transmembrane region" description="Helical" evidence="10">
    <location>
        <begin position="56"/>
        <end position="76"/>
    </location>
</feature>
<keyword evidence="6 10" id="KW-1133">Transmembrane helix</keyword>
<dbReference type="EC" id="2.3.1.-" evidence="10"/>
<reference evidence="11 12" key="1">
    <citation type="submission" date="2024-07" db="EMBL/GenBank/DDBJ databases">
        <title>Section-level genome sequencing and comparative genomics of Aspergillus sections Usti and Cavernicolus.</title>
        <authorList>
            <consortium name="Lawrence Berkeley National Laboratory"/>
            <person name="Nybo J.L."/>
            <person name="Vesth T.C."/>
            <person name="Theobald S."/>
            <person name="Frisvad J.C."/>
            <person name="Larsen T.O."/>
            <person name="Kjaerboelling I."/>
            <person name="Rothschild-Mancinelli K."/>
            <person name="Lyhne E.K."/>
            <person name="Kogle M.E."/>
            <person name="Barry K."/>
            <person name="Clum A."/>
            <person name="Na H."/>
            <person name="Ledsgaard L."/>
            <person name="Lin J."/>
            <person name="Lipzen A."/>
            <person name="Kuo A."/>
            <person name="Riley R."/>
            <person name="Mondo S."/>
            <person name="Labutti K."/>
            <person name="Haridas S."/>
            <person name="Pangalinan J."/>
            <person name="Salamov A.A."/>
            <person name="Simmons B.A."/>
            <person name="Magnuson J.K."/>
            <person name="Chen J."/>
            <person name="Drula E."/>
            <person name="Henrissat B."/>
            <person name="Wiebenga A."/>
            <person name="Lubbers R.J."/>
            <person name="Gomes A.C."/>
            <person name="Makela M.R."/>
            <person name="Stajich J."/>
            <person name="Grigoriev I.V."/>
            <person name="Mortensen U.H."/>
            <person name="De Vries R.P."/>
            <person name="Baker S.E."/>
            <person name="Andersen M.R."/>
        </authorList>
    </citation>
    <scope>NUCLEOTIDE SEQUENCE [LARGE SCALE GENOMIC DNA]</scope>
    <source>
        <strain evidence="11 12">CBS 123904</strain>
    </source>
</reference>
<dbReference type="PANTHER" id="PTHR11157">
    <property type="entry name" value="FATTY ACID ACYL TRANSFERASE-RELATED"/>
    <property type="match status" value="1"/>
</dbReference>